<reference evidence="3" key="3">
    <citation type="submission" date="2023-06" db="EMBL/GenBank/DDBJ databases">
        <title>Pangenomics reveal diversification of enzyme families and niche specialization in globally abundant SAR202 bacteria.</title>
        <authorList>
            <person name="Saw J.H.W."/>
        </authorList>
    </citation>
    <scope>NUCLEOTIDE SEQUENCE [LARGE SCALE GENOMIC DNA]</scope>
    <source>
        <strain evidence="3">JH1073</strain>
    </source>
</reference>
<name>A0AAJ5ZJ36_9CHLR</name>
<reference evidence="3 4" key="1">
    <citation type="submission" date="2019-11" db="EMBL/GenBank/DDBJ databases">
        <authorList>
            <person name="Cho J.-C."/>
        </authorList>
    </citation>
    <scope>NUCLEOTIDE SEQUENCE [LARGE SCALE GENOMIC DNA]</scope>
    <source>
        <strain evidence="2 3">JH1073</strain>
        <strain evidence="1 4">JH702</strain>
    </source>
</reference>
<evidence type="ECO:0000313" key="4">
    <source>
        <dbReference type="Proteomes" id="UP001321249"/>
    </source>
</evidence>
<dbReference type="Proteomes" id="UP001219901">
    <property type="component" value="Chromosome"/>
</dbReference>
<dbReference type="AlphaFoldDB" id="A0AAJ5ZJ36"/>
<sequence length="200" mass="22287">MSLTSHLKDKNSLVRQFILDRFPNTRALTKEASAAIKKSTTSRPNGSARIPTTIGGAIDYRIRYFFPQESSRSLLAWKGANQASTQIENGFDAIPEVSADARMNPEIGKSGTILHPAGGVVTEFFEELDSFLESEKPAGRQLDHKPETVLARYCYVLSLFEEVSRAGAWPTSILFKQKYKSSEELLEAISDDWVDDILNL</sequence>
<dbReference type="EMBL" id="CP046147">
    <property type="protein sequence ID" value="WFG40320.1"/>
    <property type="molecule type" value="Genomic_DNA"/>
</dbReference>
<evidence type="ECO:0000313" key="1">
    <source>
        <dbReference type="EMBL" id="MDG0867291.1"/>
    </source>
</evidence>
<protein>
    <submittedName>
        <fullName evidence="2">Uncharacterized protein</fullName>
    </submittedName>
</protein>
<evidence type="ECO:0000313" key="3">
    <source>
        <dbReference type="Proteomes" id="UP001219901"/>
    </source>
</evidence>
<organism evidence="2 3">
    <name type="scientific">Candidatus Lucifugimonas marina</name>
    <dbReference type="NCBI Taxonomy" id="3038979"/>
    <lineage>
        <taxon>Bacteria</taxon>
        <taxon>Bacillati</taxon>
        <taxon>Chloroflexota</taxon>
        <taxon>Dehalococcoidia</taxon>
        <taxon>SAR202 cluster</taxon>
        <taxon>Candidatus Lucifugimonadales</taxon>
        <taxon>Candidatus Lucifugimonadaceae</taxon>
        <taxon>Candidatus Lucifugimonas</taxon>
    </lineage>
</organism>
<proteinExistence type="predicted"/>
<reference evidence="2" key="2">
    <citation type="journal article" date="2023" name="Nat. Commun.">
        <title>Cultivation of marine bacteria of the SAR202 clade.</title>
        <authorList>
            <person name="Lim Y."/>
            <person name="Seo J.H."/>
            <person name="Giovannoni S.J."/>
            <person name="Kang I."/>
            <person name="Cho J.C."/>
        </authorList>
    </citation>
    <scope>NUCLEOTIDE SEQUENCE</scope>
    <source>
        <strain evidence="2">JH1073</strain>
    </source>
</reference>
<dbReference type="Proteomes" id="UP001321249">
    <property type="component" value="Unassembled WGS sequence"/>
</dbReference>
<gene>
    <name evidence="1" type="ORF">GKO46_09440</name>
    <name evidence="2" type="ORF">GKO48_12100</name>
</gene>
<dbReference type="RefSeq" id="WP_342825516.1">
    <property type="nucleotide sequence ID" value="NZ_CP046146.1"/>
</dbReference>
<keyword evidence="3" id="KW-1185">Reference proteome</keyword>
<accession>A0AAJ5ZJ36</accession>
<dbReference type="EMBL" id="WMBE01000003">
    <property type="protein sequence ID" value="MDG0867291.1"/>
    <property type="molecule type" value="Genomic_DNA"/>
</dbReference>
<evidence type="ECO:0000313" key="2">
    <source>
        <dbReference type="EMBL" id="WFG40320.1"/>
    </source>
</evidence>